<dbReference type="PATRIC" id="fig|1177154.3.peg.3388"/>
<gene>
    <name evidence="1" type="ORF">Y5S_03364</name>
</gene>
<evidence type="ECO:0000313" key="1">
    <source>
        <dbReference type="EMBL" id="KGD63378.1"/>
    </source>
</evidence>
<proteinExistence type="predicted"/>
<organism evidence="1 2">
    <name type="scientific">Alcanivorax nanhaiticus</name>
    <dbReference type="NCBI Taxonomy" id="1177154"/>
    <lineage>
        <taxon>Bacteria</taxon>
        <taxon>Pseudomonadati</taxon>
        <taxon>Pseudomonadota</taxon>
        <taxon>Gammaproteobacteria</taxon>
        <taxon>Oceanospirillales</taxon>
        <taxon>Alcanivoracaceae</taxon>
        <taxon>Alcanivorax</taxon>
    </lineage>
</organism>
<reference evidence="1 2" key="1">
    <citation type="submission" date="2012-09" db="EMBL/GenBank/DDBJ databases">
        <title>Genome Sequence of alkane-degrading Bacterium Alcanivorax sp. 19-m-6.</title>
        <authorList>
            <person name="Lai Q."/>
            <person name="Shao Z."/>
        </authorList>
    </citation>
    <scope>NUCLEOTIDE SEQUENCE [LARGE SCALE GENOMIC DNA]</scope>
    <source>
        <strain evidence="1 2">19-m-6</strain>
    </source>
</reference>
<evidence type="ECO:0000313" key="2">
    <source>
        <dbReference type="Proteomes" id="UP000029444"/>
    </source>
</evidence>
<comment type="caution">
    <text evidence="1">The sequence shown here is derived from an EMBL/GenBank/DDBJ whole genome shotgun (WGS) entry which is preliminary data.</text>
</comment>
<dbReference type="RefSeq" id="WP_052041677.1">
    <property type="nucleotide sequence ID" value="NZ_ARXV01000018.1"/>
</dbReference>
<dbReference type="STRING" id="1177154.Y5S_03364"/>
<protein>
    <submittedName>
        <fullName evidence="1">Uncharacterized protein</fullName>
    </submittedName>
</protein>
<accession>A0A095TLP1</accession>
<dbReference type="Proteomes" id="UP000029444">
    <property type="component" value="Unassembled WGS sequence"/>
</dbReference>
<dbReference type="AlphaFoldDB" id="A0A095TLP1"/>
<sequence length="79" mass="9316">MSEFKRERRYLVAKVRDVEAALSDDDKRQLSALMDKVEHHREQQGKPPLECVVVESDWPNYQETWDSVQEVWEANQGKA</sequence>
<dbReference type="EMBL" id="ARXV01000018">
    <property type="protein sequence ID" value="KGD63378.1"/>
    <property type="molecule type" value="Genomic_DNA"/>
</dbReference>
<name>A0A095TLP1_9GAMM</name>
<keyword evidence="2" id="KW-1185">Reference proteome</keyword>
<dbReference type="OrthoDB" id="7031842at2"/>